<evidence type="ECO:0000259" key="3">
    <source>
        <dbReference type="PROSITE" id="PS50821"/>
    </source>
</evidence>
<dbReference type="PANTHER" id="PTHR22891">
    <property type="entry name" value="EUKARYOTIC TRANSLATION INITIATION FACTOR 2C"/>
    <property type="match status" value="1"/>
</dbReference>
<evidence type="ECO:0000313" key="6">
    <source>
        <dbReference type="Proteomes" id="UP001295684"/>
    </source>
</evidence>
<reference evidence="5" key="1">
    <citation type="submission" date="2023-07" db="EMBL/GenBank/DDBJ databases">
        <authorList>
            <consortium name="AG Swart"/>
            <person name="Singh M."/>
            <person name="Singh A."/>
            <person name="Seah K."/>
            <person name="Emmerich C."/>
        </authorList>
    </citation>
    <scope>NUCLEOTIDE SEQUENCE</scope>
    <source>
        <strain evidence="5">DP1</strain>
    </source>
</reference>
<comment type="caution">
    <text evidence="5">The sequence shown here is derived from an EMBL/GenBank/DDBJ whole genome shotgun (WGS) entry which is preliminary data.</text>
</comment>
<feature type="region of interest" description="Disordered" evidence="2">
    <location>
        <begin position="1"/>
        <end position="28"/>
    </location>
</feature>
<dbReference type="InterPro" id="IPR003100">
    <property type="entry name" value="PAZ_dom"/>
</dbReference>
<dbReference type="SMART" id="SM00949">
    <property type="entry name" value="PAZ"/>
    <property type="match status" value="1"/>
</dbReference>
<feature type="domain" description="Piwi" evidence="4">
    <location>
        <begin position="481"/>
        <end position="785"/>
    </location>
</feature>
<dbReference type="EMBL" id="CAMPGE010028856">
    <property type="protein sequence ID" value="CAI2386355.1"/>
    <property type="molecule type" value="Genomic_DNA"/>
</dbReference>
<evidence type="ECO:0000256" key="2">
    <source>
        <dbReference type="SAM" id="MobiDB-lite"/>
    </source>
</evidence>
<dbReference type="Pfam" id="PF02171">
    <property type="entry name" value="Piwi"/>
    <property type="match status" value="1"/>
</dbReference>
<dbReference type="Gene3D" id="3.40.50.2300">
    <property type="match status" value="1"/>
</dbReference>
<dbReference type="PROSITE" id="PS50822">
    <property type="entry name" value="PIWI"/>
    <property type="match status" value="1"/>
</dbReference>
<protein>
    <submittedName>
        <fullName evidence="5">Uncharacterized protein</fullName>
    </submittedName>
</protein>
<evidence type="ECO:0000259" key="4">
    <source>
        <dbReference type="PROSITE" id="PS50822"/>
    </source>
</evidence>
<dbReference type="SUPFAM" id="SSF101690">
    <property type="entry name" value="PAZ domain"/>
    <property type="match status" value="1"/>
</dbReference>
<feature type="domain" description="PAZ" evidence="3">
    <location>
        <begin position="212"/>
        <end position="314"/>
    </location>
</feature>
<comment type="similarity">
    <text evidence="1">Belongs to the argonaute family.</text>
</comment>
<feature type="compositionally biased region" description="Low complexity" evidence="2">
    <location>
        <begin position="7"/>
        <end position="16"/>
    </location>
</feature>
<evidence type="ECO:0000313" key="5">
    <source>
        <dbReference type="EMBL" id="CAI2386355.1"/>
    </source>
</evidence>
<gene>
    <name evidence="5" type="ORF">ECRASSUSDP1_LOCUS27968</name>
</gene>
<dbReference type="AlphaFoldDB" id="A0AAD1Y7R9"/>
<proteinExistence type="inferred from homology"/>
<dbReference type="Pfam" id="PF02170">
    <property type="entry name" value="PAZ"/>
    <property type="match status" value="1"/>
</dbReference>
<evidence type="ECO:0000256" key="1">
    <source>
        <dbReference type="RuleBase" id="RU361178"/>
    </source>
</evidence>
<dbReference type="SMART" id="SM00950">
    <property type="entry name" value="Piwi"/>
    <property type="match status" value="1"/>
</dbReference>
<accession>A0AAD1Y7R9</accession>
<dbReference type="Proteomes" id="UP001295684">
    <property type="component" value="Unassembled WGS sequence"/>
</dbReference>
<dbReference type="PROSITE" id="PS50821">
    <property type="entry name" value="PAZ"/>
    <property type="match status" value="1"/>
</dbReference>
<dbReference type="Gene3D" id="3.30.420.10">
    <property type="entry name" value="Ribonuclease H-like superfamily/Ribonuclease H"/>
    <property type="match status" value="1"/>
</dbReference>
<dbReference type="Gene3D" id="2.170.260.10">
    <property type="entry name" value="paz domain"/>
    <property type="match status" value="1"/>
</dbReference>
<dbReference type="GO" id="GO:0003723">
    <property type="term" value="F:RNA binding"/>
    <property type="evidence" value="ECO:0007669"/>
    <property type="project" value="InterPro"/>
</dbReference>
<dbReference type="InterPro" id="IPR003165">
    <property type="entry name" value="Piwi"/>
</dbReference>
<sequence length="804" mass="93425">MELLENKSSSSSKGSGMEVDHPFPLRPESKRLGRPVDVFTNHYEFKCDLGGRNVLFEYQIQTEPQLTCHSNEEKMKLAKIMKKLRPNLEQQFENYVYWEGFIYSFEKFDDISALAEGEIEEDGVPYLVTINLHKALPFDNPRVTMFFRAFLNQMLRKCKFRLARAGKHFDPSKPKQLDGVDMYRAYFNTTRTFGGKIYLNMNPSVKFFQQGTLLEELNNLRDERSARDAFMHRSVMTIYNKRVYKIDDIDFSKNPRDTFFCDQHSKNKEMSFAKYVKENYKLEVTDFNQPMIKHHSRRTNQDLYLIPEFCVLTGITERQKAINFKEIKSQMFADADMKSKQAKSFFKALKQDHETHKELTEKWKISIDETPIDAKAHMCGLSNVYGGKKAKFDLSEMQRDFSREFSAPFKAKKINGWAIIYGKSSMREHDTFMKQLKQTVTTDFEYKCTKPLEIKLKGNDKNPQTWIDSVYYLQQDHSLDVIICIAPGRKGSSPIYESLKYYLQTECNIPSQVILSDTISRNSRSLRNIMKNLMIQICAKMGHSPWVFKSLPLMDKPTMIIGMDVCHRVGTNKKSVLNLVASKDKCVASFYSASVSQGEEQRIVFSIQKLFIEALQEFNTKNGLFPQRIIIYRDAVSEGQSEVTLGTEVPELEKAIKNLKDSGQIEEEPSILFILVNKRIEQRFFTQDRRGNLKNPRRGLVIESKITRTDRFDFYMISHAGPTGLQCPVRYEVIKNTFQDLDPKDLYDLTNILCYGFYNLQGAVRIPSPLMYAHTMCNQISKICNHQVEVAETPEALKDKLYYI</sequence>
<dbReference type="InterPro" id="IPR036397">
    <property type="entry name" value="RNaseH_sf"/>
</dbReference>
<keyword evidence="6" id="KW-1185">Reference proteome</keyword>
<dbReference type="CDD" id="cd04658">
    <property type="entry name" value="Piwi_piwi-like_Euk"/>
    <property type="match status" value="1"/>
</dbReference>
<organism evidence="5 6">
    <name type="scientific">Euplotes crassus</name>
    <dbReference type="NCBI Taxonomy" id="5936"/>
    <lineage>
        <taxon>Eukaryota</taxon>
        <taxon>Sar</taxon>
        <taxon>Alveolata</taxon>
        <taxon>Ciliophora</taxon>
        <taxon>Intramacronucleata</taxon>
        <taxon>Spirotrichea</taxon>
        <taxon>Hypotrichia</taxon>
        <taxon>Euplotida</taxon>
        <taxon>Euplotidae</taxon>
        <taxon>Moneuplotes</taxon>
    </lineage>
</organism>
<feature type="compositionally biased region" description="Basic and acidic residues" evidence="2">
    <location>
        <begin position="18"/>
        <end position="28"/>
    </location>
</feature>
<dbReference type="InterPro" id="IPR036085">
    <property type="entry name" value="PAZ_dom_sf"/>
</dbReference>
<dbReference type="SUPFAM" id="SSF53098">
    <property type="entry name" value="Ribonuclease H-like"/>
    <property type="match status" value="1"/>
</dbReference>
<name>A0AAD1Y7R9_EUPCR</name>
<dbReference type="CDD" id="cd02845">
    <property type="entry name" value="PAZ_piwi_like"/>
    <property type="match status" value="1"/>
</dbReference>
<dbReference type="InterPro" id="IPR012337">
    <property type="entry name" value="RNaseH-like_sf"/>
</dbReference>